<feature type="repeat" description="WD" evidence="2">
    <location>
        <begin position="283"/>
        <end position="324"/>
    </location>
</feature>
<dbReference type="PROSITE" id="PS50294">
    <property type="entry name" value="WD_REPEATS_REGION"/>
    <property type="match status" value="1"/>
</dbReference>
<protein>
    <submittedName>
        <fullName evidence="4">WD repeat domain 97</fullName>
    </submittedName>
    <submittedName>
        <fullName evidence="6">WD repeat-containing protein 97 isoform X1</fullName>
    </submittedName>
</protein>
<feature type="region of interest" description="Disordered" evidence="3">
    <location>
        <begin position="814"/>
        <end position="836"/>
    </location>
</feature>
<evidence type="ECO:0000313" key="6">
    <source>
        <dbReference type="RefSeq" id="XP_031759962.1"/>
    </source>
</evidence>
<dbReference type="InterPro" id="IPR001680">
    <property type="entry name" value="WD40_rpt"/>
</dbReference>
<name>A0A6I8S733_XENTR</name>
<gene>
    <name evidence="4 6 7" type="primary">wdr97</name>
</gene>
<feature type="repeat" description="WD" evidence="2">
    <location>
        <begin position="242"/>
        <end position="273"/>
    </location>
</feature>
<evidence type="ECO:0000256" key="2">
    <source>
        <dbReference type="PROSITE-ProRule" id="PRU00221"/>
    </source>
</evidence>
<reference evidence="6" key="3">
    <citation type="submission" date="2025-04" db="UniProtKB">
        <authorList>
            <consortium name="RefSeq"/>
        </authorList>
    </citation>
    <scope>IDENTIFICATION</scope>
    <source>
        <strain evidence="6">Nigerian</strain>
        <tissue evidence="6">Liver and blood</tissue>
    </source>
</reference>
<dbReference type="Bgee" id="ENSXETG00000038697">
    <property type="expression patterns" value="Expressed in egg cell and 3 other cell types or tissues"/>
</dbReference>
<dbReference type="Pfam" id="PF00400">
    <property type="entry name" value="WD40"/>
    <property type="match status" value="4"/>
</dbReference>
<dbReference type="SMART" id="SM00320">
    <property type="entry name" value="WD40"/>
    <property type="match status" value="6"/>
</dbReference>
<proteinExistence type="predicted"/>
<dbReference type="InterPro" id="IPR011047">
    <property type="entry name" value="Quinoprotein_ADH-like_sf"/>
</dbReference>
<sequence>MESTPITDIKGSPRLQTWQGMETRAEKNRKGRALYLWARLRDGVRSTVYKMRRADPQPQTIGHGLQLVCHLPFRRALRGITWVSQQNLLLSLDSDGLIRQHHTDGRVQACAQASLPLCGLLYAWHSQKLVAWAHQELRVLDTTLTPLTVCRVARGVFCCVYNPGRDQLLTGGTGGVQLWAFSEGSWHLTCKQVLKEGLKETDRVNIIALDTAAPLAHTCFAVCGAGVWEYDLGHGELRRVWNNLHLRPITGLIYSQSRQTLITASREGTIKLWGKSAELKGVCVAHTGPVTALSFSSSGRYFLSGSEDRTVRTWDLETQEQVGEQVLAQPVLGLETFRADGKFLVSRSEFCLDLWQIQNLYQYHTPLGASVTDMKVSGGQFVPRVACLCSDSAVRLVATGTGQLLSSLALDGPLAIEFCPHTESVYVLLKNGDLLRASSVGSPMGVRNTLRVGSSQAPPLCLSLYCAIADQQSADWIEMGRERERQFTSDGGKNRFLPVIGLDDGTISVCDWYPSRVLCQLKAHSPARVTSLMSSPENSFVLSAGSDWTIRIWRMFPHSEGGLSPHMSFLCSRPIERMCMIGSQLFVSFHNQSSGSSSLVQYCLHSATRRDHSPAQDHQQQITGLCSCPTLGLVASSGKDKKIHIWNEHNQLLRVLSLDCAPESLAFSSQSAALLLGIKGHVCSIDFTELLPVTYQLKTMSVEPPSLVTEPPVPVQGSVSQSLSENDRNRFLRPPPLPSRSAVPPCTINKDPTERDRIREEYEARAALLYRDQELLLLLKGKVKPNRKILPSSGTEAMKRYLLRLYGERPNIQIPVSDPIDAEESHSDPQTRRPPRFTVGGNMAFGHNPLLGGPNPYLSQDSQNIPCSGAVPNSAVLQLLPQSKPDEQRELEETARERIMPLSESETKLRVPVREHWKELGEECETSEEVNDLEEEERILQRISQAETLGSCKTDPETIQLPLRPLPPLTGRESLRRRAQMPFASRIPQRQPKSHSPESTVEAAVSPEIPSLPLPTFPSEPEQLERHQIPSPDEPALNGSSEEQRVAAQPVPPFMLQYIQETWFTDIFPEAKEELHHVCEAEFVSRLLHGLAHVGHPMRSDILIAVKTLLLKGQPKNLKEIHSSLIQAMNPTQGLNLEVPEDRDFVFSCLHILTDLSCATNELVVELIVIFVQVPPSYWGQMPVFFKKIGVHDSQGFLDKEFSSWATWELSDRRRTDVRDMCEQWLLYWAQHLKEIGKMGTNKGADSTITVTFVEVLNYFCKVQMKKELGAMKEESVPNRSTILALPPIRRERALLRLAERGGSLRHREAQDCHPAPVCPPLLPEIIPFINLPLKKLTLNPLTPVLGVPSPLPLSGSHRYFVWQRSFGSSYC</sequence>
<dbReference type="RefSeq" id="XP_031759962.1">
    <property type="nucleotide sequence ID" value="XM_031904102.1"/>
</dbReference>
<dbReference type="AGR" id="Xenbase:XB-GENE-29099807"/>
<evidence type="ECO:0000313" key="5">
    <source>
        <dbReference type="Proteomes" id="UP000008143"/>
    </source>
</evidence>
<evidence type="ECO:0000256" key="1">
    <source>
        <dbReference type="ARBA" id="ARBA00022737"/>
    </source>
</evidence>
<dbReference type="Xenbase" id="XB-GENE-29099807">
    <property type="gene designation" value="wdr97"/>
</dbReference>
<feature type="region of interest" description="Disordered" evidence="3">
    <location>
        <begin position="708"/>
        <end position="755"/>
    </location>
</feature>
<keyword evidence="5" id="KW-1185">Reference proteome</keyword>
<dbReference type="Proteomes" id="UP000008143">
    <property type="component" value="Chromosome 6"/>
</dbReference>
<evidence type="ECO:0000256" key="3">
    <source>
        <dbReference type="SAM" id="MobiDB-lite"/>
    </source>
</evidence>
<keyword evidence="2" id="KW-0853">WD repeat</keyword>
<dbReference type="SUPFAM" id="SSF50998">
    <property type="entry name" value="Quinoprotein alcohol dehydrogenase-like"/>
    <property type="match status" value="1"/>
</dbReference>
<dbReference type="PROSITE" id="PS50082">
    <property type="entry name" value="WD_REPEATS_2"/>
    <property type="match status" value="4"/>
</dbReference>
<dbReference type="OrthoDB" id="6262491at2759"/>
<dbReference type="OMA" id="HCHPERE"/>
<keyword evidence="1" id="KW-0677">Repeat</keyword>
<feature type="region of interest" description="Disordered" evidence="3">
    <location>
        <begin position="982"/>
        <end position="1042"/>
    </location>
</feature>
<dbReference type="PANTHER" id="PTHR45532">
    <property type="entry name" value="WD REPEAT-CONTAINING PROTEIN 97"/>
    <property type="match status" value="1"/>
</dbReference>
<dbReference type="GeneID" id="101732312"/>
<dbReference type="Gene3D" id="2.130.10.10">
    <property type="entry name" value="YVTN repeat-like/Quinoprotein amine dehydrogenase"/>
    <property type="match status" value="2"/>
</dbReference>
<organism evidence="4">
    <name type="scientific">Xenopus tropicalis</name>
    <name type="common">Western clawed frog</name>
    <name type="synonym">Silurana tropicalis</name>
    <dbReference type="NCBI Taxonomy" id="8364"/>
    <lineage>
        <taxon>Eukaryota</taxon>
        <taxon>Metazoa</taxon>
        <taxon>Chordata</taxon>
        <taxon>Craniata</taxon>
        <taxon>Vertebrata</taxon>
        <taxon>Euteleostomi</taxon>
        <taxon>Amphibia</taxon>
        <taxon>Batrachia</taxon>
        <taxon>Anura</taxon>
        <taxon>Pipoidea</taxon>
        <taxon>Pipidae</taxon>
        <taxon>Xenopodinae</taxon>
        <taxon>Xenopus</taxon>
        <taxon>Silurana</taxon>
    </lineage>
</organism>
<dbReference type="Ensembl" id="ENSXETT00000104545">
    <property type="protein sequence ID" value="ENSXETP00000088522"/>
    <property type="gene ID" value="ENSXETG00000038697"/>
</dbReference>
<dbReference type="GeneTree" id="ENSGT01000000217612"/>
<evidence type="ECO:0000313" key="7">
    <source>
        <dbReference type="Xenbase" id="XB-GENE-29099807"/>
    </source>
</evidence>
<dbReference type="InterPro" id="IPR015943">
    <property type="entry name" value="WD40/YVTN_repeat-like_dom_sf"/>
</dbReference>
<dbReference type="SUPFAM" id="SSF50978">
    <property type="entry name" value="WD40 repeat-like"/>
    <property type="match status" value="1"/>
</dbReference>
<dbReference type="KEGG" id="xtr:101732312"/>
<accession>A0A6I8S733</accession>
<dbReference type="PANTHER" id="PTHR45532:SF1">
    <property type="entry name" value="WD REPEAT-CONTAINING PROTEIN 97"/>
    <property type="match status" value="1"/>
</dbReference>
<reference evidence="4" key="1">
    <citation type="journal article" date="2010" name="Science">
        <title>The genome of the Western clawed frog Xenopus tropicalis.</title>
        <authorList>
            <person name="Hellsten U."/>
            <person name="Harland R.M."/>
            <person name="Gilchrist M.J."/>
            <person name="Hendrix D."/>
            <person name="Jurka J."/>
            <person name="Kapitonov V."/>
            <person name="Ovcharenko I."/>
            <person name="Putnam N.H."/>
            <person name="Shu S."/>
            <person name="Taher L."/>
            <person name="Blitz I.L."/>
            <person name="Blumberg B."/>
            <person name="Dichmann D.S."/>
            <person name="Dubchak I."/>
            <person name="Amaya E."/>
            <person name="Detter J.C."/>
            <person name="Fletcher R."/>
            <person name="Gerhard D.S."/>
            <person name="Goodstein D."/>
            <person name="Graves T."/>
            <person name="Grigoriev I.V."/>
            <person name="Grimwood J."/>
            <person name="Kawashima T."/>
            <person name="Lindquist E."/>
            <person name="Lucas S.M."/>
            <person name="Mead P.E."/>
            <person name="Mitros T."/>
            <person name="Ogino H."/>
            <person name="Ohta Y."/>
            <person name="Poliakov A.V."/>
            <person name="Pollet N."/>
            <person name="Robert J."/>
            <person name="Salamov A."/>
            <person name="Sater A.K."/>
            <person name="Schmutz J."/>
            <person name="Terry A."/>
            <person name="Vize P.D."/>
            <person name="Warren W.C."/>
            <person name="Wells D."/>
            <person name="Wills A."/>
            <person name="Wilson R.K."/>
            <person name="Zimmerman L.B."/>
            <person name="Zorn A.M."/>
            <person name="Grainger R."/>
            <person name="Grammer T."/>
            <person name="Khokha M.K."/>
            <person name="Richardson P.M."/>
            <person name="Rokhsar D.S."/>
        </authorList>
    </citation>
    <scope>NUCLEOTIDE SEQUENCE [LARGE SCALE GENOMIC DNA]</scope>
    <source>
        <strain evidence="4">Nigerian</strain>
    </source>
</reference>
<evidence type="ECO:0000313" key="4">
    <source>
        <dbReference type="Ensembl" id="ENSXETP00000088522"/>
    </source>
</evidence>
<feature type="repeat" description="WD" evidence="2">
    <location>
        <begin position="529"/>
        <end position="555"/>
    </location>
</feature>
<feature type="repeat" description="WD" evidence="2">
    <location>
        <begin position="615"/>
        <end position="647"/>
    </location>
</feature>
<dbReference type="CTD" id="340390"/>
<reference evidence="4" key="2">
    <citation type="submission" date="2020-05" db="UniProtKB">
        <authorList>
            <consortium name="Ensembl"/>
        </authorList>
    </citation>
    <scope>IDENTIFICATION</scope>
</reference>
<dbReference type="InterPro" id="IPR036322">
    <property type="entry name" value="WD40_repeat_dom_sf"/>
</dbReference>